<proteinExistence type="predicted"/>
<dbReference type="OrthoDB" id="4105577at2"/>
<sequence>MDCGIFIRTYYKDCERLEFTLRSIRKFCSGFSGVTVACPENSIDLVSAVTKSTGFDSPILCNHLSNDFIGQQITKLNADKYCKYDYICHIDSDCIFVRETNPSDLFLEGRPLMLMAPYNYFYGARHNVPWQTITSKFVGRQVDYEFMRRFPLTYPRQMYIDLRDHFHNFHNYEINEVWKHIWGDYFSEFNLMGAFSFYSDSKYHSFSDVTINGVPEVIVKQYCLVSSRDDRTISASDRDEIERILTA</sequence>
<reference evidence="1 2" key="1">
    <citation type="submission" date="2017-04" db="EMBL/GenBank/DDBJ databases">
        <authorList>
            <person name="Afonso C.L."/>
            <person name="Miller P.J."/>
            <person name="Scott M.A."/>
            <person name="Spackman E."/>
            <person name="Goraichik I."/>
            <person name="Dimitrov K.M."/>
            <person name="Suarez D.L."/>
            <person name="Swayne D.E."/>
        </authorList>
    </citation>
    <scope>NUCLEOTIDE SEQUENCE [LARGE SCALE GENOMIC DNA]</scope>
    <source>
        <strain evidence="1 2">A2P</strain>
    </source>
</reference>
<organism evidence="1 2">
    <name type="scientific">Azospirillum oryzae</name>
    <dbReference type="NCBI Taxonomy" id="286727"/>
    <lineage>
        <taxon>Bacteria</taxon>
        <taxon>Pseudomonadati</taxon>
        <taxon>Pseudomonadota</taxon>
        <taxon>Alphaproteobacteria</taxon>
        <taxon>Rhodospirillales</taxon>
        <taxon>Azospirillaceae</taxon>
        <taxon>Azospirillum</taxon>
    </lineage>
</organism>
<gene>
    <name evidence="1" type="ORF">SAMN02982917_2184</name>
</gene>
<evidence type="ECO:0008006" key="3">
    <source>
        <dbReference type="Google" id="ProtNLM"/>
    </source>
</evidence>
<protein>
    <recommendedName>
        <fullName evidence="3">Nucleotide-diphospho-sugar transferase domain-containing protein</fullName>
    </recommendedName>
</protein>
<dbReference type="AlphaFoldDB" id="A0A1X7EZI0"/>
<accession>A0A1X7EZI0</accession>
<evidence type="ECO:0000313" key="2">
    <source>
        <dbReference type="Proteomes" id="UP000192936"/>
    </source>
</evidence>
<dbReference type="Pfam" id="PF20102">
    <property type="entry name" value="DUF6492"/>
    <property type="match status" value="1"/>
</dbReference>
<name>A0A1X7EZI0_9PROT</name>
<dbReference type="InterPro" id="IPR045499">
    <property type="entry name" value="DUF6492"/>
</dbReference>
<evidence type="ECO:0000313" key="1">
    <source>
        <dbReference type="EMBL" id="SMF43084.1"/>
    </source>
</evidence>
<dbReference type="RefSeq" id="WP_143266503.1">
    <property type="nucleotide sequence ID" value="NZ_FXAK01000004.1"/>
</dbReference>
<dbReference type="Proteomes" id="UP000192936">
    <property type="component" value="Unassembled WGS sequence"/>
</dbReference>
<dbReference type="EMBL" id="FXAK01000004">
    <property type="protein sequence ID" value="SMF43084.1"/>
    <property type="molecule type" value="Genomic_DNA"/>
</dbReference>